<dbReference type="Pfam" id="PF16076">
    <property type="entry name" value="Acyltransf_C"/>
    <property type="match status" value="1"/>
</dbReference>
<feature type="transmembrane region" description="Helical" evidence="4">
    <location>
        <begin position="400"/>
        <end position="417"/>
    </location>
</feature>
<keyword evidence="4" id="KW-0812">Transmembrane</keyword>
<dbReference type="SMART" id="SM00563">
    <property type="entry name" value="PlsC"/>
    <property type="match status" value="1"/>
</dbReference>
<dbReference type="PANTHER" id="PTHR10983">
    <property type="entry name" value="1-ACYLGLYCEROL-3-PHOSPHATE ACYLTRANSFERASE-RELATED"/>
    <property type="match status" value="1"/>
</dbReference>
<dbReference type="GeneID" id="24095797"/>
<evidence type="ECO:0000256" key="2">
    <source>
        <dbReference type="ARBA" id="ARBA00022679"/>
    </source>
</evidence>
<dbReference type="Pfam" id="PF01553">
    <property type="entry name" value="Acyltransferase"/>
    <property type="match status" value="1"/>
</dbReference>
<keyword evidence="3" id="KW-0012">Acyltransferase</keyword>
<dbReference type="OrthoDB" id="189226at2759"/>
<dbReference type="HOGENOM" id="CLU_041844_3_1_1"/>
<evidence type="ECO:0000313" key="7">
    <source>
        <dbReference type="Proteomes" id="UP000006352"/>
    </source>
</evidence>
<dbReference type="SUPFAM" id="SSF69593">
    <property type="entry name" value="Glycerol-3-phosphate (1)-acyltransferase"/>
    <property type="match status" value="1"/>
</dbReference>
<evidence type="ECO:0000259" key="5">
    <source>
        <dbReference type="SMART" id="SM00563"/>
    </source>
</evidence>
<proteinExistence type="inferred from homology"/>
<comment type="similarity">
    <text evidence="1">Belongs to the 1-acyl-sn-glycerol-3-phosphate acyltransferase family.</text>
</comment>
<name>J4I9B8_9APHY</name>
<dbReference type="InterPro" id="IPR032098">
    <property type="entry name" value="Acyltransf_C"/>
</dbReference>
<keyword evidence="4" id="KW-0472">Membrane</keyword>
<keyword evidence="7" id="KW-1185">Reference proteome</keyword>
<dbReference type="InterPro" id="IPR002123">
    <property type="entry name" value="Plipid/glycerol_acylTrfase"/>
</dbReference>
<keyword evidence="4" id="KW-1133">Transmembrane helix</keyword>
<dbReference type="PANTHER" id="PTHR10983:SF16">
    <property type="entry name" value="LYSOCARDIOLIPIN ACYLTRANSFERASE 1"/>
    <property type="match status" value="1"/>
</dbReference>
<feature type="transmembrane region" description="Helical" evidence="4">
    <location>
        <begin position="27"/>
        <end position="51"/>
    </location>
</feature>
<evidence type="ECO:0000313" key="6">
    <source>
        <dbReference type="EMBL" id="CCM00886.1"/>
    </source>
</evidence>
<evidence type="ECO:0000256" key="1">
    <source>
        <dbReference type="ARBA" id="ARBA00008655"/>
    </source>
</evidence>
<evidence type="ECO:0000256" key="4">
    <source>
        <dbReference type="SAM" id="Phobius"/>
    </source>
</evidence>
<dbReference type="RefSeq" id="XP_012180169.1">
    <property type="nucleotide sequence ID" value="XM_012324779.1"/>
</dbReference>
<protein>
    <recommendedName>
        <fullName evidence="5">Phospholipid/glycerol acyltransferase domain-containing protein</fullName>
    </recommendedName>
</protein>
<organism evidence="6 7">
    <name type="scientific">Fibroporia radiculosa</name>
    <dbReference type="NCBI Taxonomy" id="599839"/>
    <lineage>
        <taxon>Eukaryota</taxon>
        <taxon>Fungi</taxon>
        <taxon>Dikarya</taxon>
        <taxon>Basidiomycota</taxon>
        <taxon>Agaricomycotina</taxon>
        <taxon>Agaricomycetes</taxon>
        <taxon>Polyporales</taxon>
        <taxon>Fibroporiaceae</taxon>
        <taxon>Fibroporia</taxon>
    </lineage>
</organism>
<sequence length="420" mass="48497">MTTRRQHQPGLHNLEIRQRPRHSWLQTVWGALFLVVFLFACVVINASQFVFLLPLKLFPFAWADAVYFEGIRCSKGAFGALIVLMSQLFAPTKLMITFEKEGQGRLTDEEIDALVERGKGGRVVGLHLPQRAVLIANHQVYADWWYDWSLAYFMGTHKDVYIVLKDSLKWIPIIGWGMQLFKFVFLKRSWASDRLHLSNSLSWLGRQAEKRDVPLMFILYPEGTLVSKDTRPLSKKFADKMGIPDMMHTLLPRSTGLHYSLRSLSPRVPTLRLIDITMAYPGIPPFGYGQSYYTLRSIFLDGVPPPTIHMHIRCFDVAREVPIGDLSASNPNALPTSSPGEHTLEVEIPEAERDRFDLWLRNLWREKDRLLSQYLDTGSFVGTKELQLNVPLILRRRRDLFDALGLFMPVVVFWAWWRLI</sequence>
<gene>
    <name evidence="6" type="ORF">FIBRA_02932</name>
</gene>
<dbReference type="EMBL" id="HE797010">
    <property type="protein sequence ID" value="CCM00886.1"/>
    <property type="molecule type" value="Genomic_DNA"/>
</dbReference>
<dbReference type="CDD" id="cd07990">
    <property type="entry name" value="LPLAT_LCLAT1-like"/>
    <property type="match status" value="1"/>
</dbReference>
<reference evidence="6 7" key="1">
    <citation type="journal article" date="2012" name="Appl. Environ. Microbiol.">
        <title>Short-read sequencing for genomic analysis of the brown rot fungus Fibroporia radiculosa.</title>
        <authorList>
            <person name="Tang J.D."/>
            <person name="Perkins A.D."/>
            <person name="Sonstegard T.S."/>
            <person name="Schroeder S.G."/>
            <person name="Burgess S.C."/>
            <person name="Diehl S.V."/>
        </authorList>
    </citation>
    <scope>NUCLEOTIDE SEQUENCE [LARGE SCALE GENOMIC DNA]</scope>
    <source>
        <strain evidence="6 7">TFFH 294</strain>
    </source>
</reference>
<dbReference type="GO" id="GO:0036149">
    <property type="term" value="P:phosphatidylinositol acyl-chain remodeling"/>
    <property type="evidence" value="ECO:0007669"/>
    <property type="project" value="TreeGrafter"/>
</dbReference>
<dbReference type="InParanoid" id="J4I9B8"/>
<dbReference type="GO" id="GO:0005783">
    <property type="term" value="C:endoplasmic reticulum"/>
    <property type="evidence" value="ECO:0007669"/>
    <property type="project" value="TreeGrafter"/>
</dbReference>
<dbReference type="Proteomes" id="UP000006352">
    <property type="component" value="Unassembled WGS sequence"/>
</dbReference>
<dbReference type="AlphaFoldDB" id="J4I9B8"/>
<dbReference type="FunCoup" id="J4I9B8">
    <property type="interactions" value="280"/>
</dbReference>
<dbReference type="STRING" id="599839.J4I9B8"/>
<feature type="domain" description="Phospholipid/glycerol acyltransferase" evidence="5">
    <location>
        <begin position="132"/>
        <end position="258"/>
    </location>
</feature>
<evidence type="ECO:0000256" key="3">
    <source>
        <dbReference type="ARBA" id="ARBA00023315"/>
    </source>
</evidence>
<keyword evidence="2" id="KW-0808">Transferase</keyword>
<dbReference type="GO" id="GO:0016746">
    <property type="term" value="F:acyltransferase activity"/>
    <property type="evidence" value="ECO:0007669"/>
    <property type="project" value="UniProtKB-KW"/>
</dbReference>
<accession>J4I9B8</accession>